<accession>B4FG24</accession>
<sequence>MTCKLMETQILVWLASFPSGSLNSQCIECFLEQKGRSQCIECQCDNSV</sequence>
<dbReference type="EMBL" id="BT036062">
    <property type="protein sequence ID" value="ACF81067.1"/>
    <property type="molecule type" value="mRNA"/>
</dbReference>
<evidence type="ECO:0000313" key="1">
    <source>
        <dbReference type="EMBL" id="ACF81067.1"/>
    </source>
</evidence>
<dbReference type="AlphaFoldDB" id="B4FG24"/>
<name>B4FG24_MAIZE</name>
<protein>
    <submittedName>
        <fullName evidence="1">Uncharacterized protein</fullName>
    </submittedName>
</protein>
<reference evidence="1" key="1">
    <citation type="journal article" date="2009" name="PLoS Genet.">
        <title>Sequencing, mapping, and analysis of 27,455 maize full-length cDNAs.</title>
        <authorList>
            <person name="Soderlund C."/>
            <person name="Descour A."/>
            <person name="Kudrna D."/>
            <person name="Bomhoff M."/>
            <person name="Boyd L."/>
            <person name="Currie J."/>
            <person name="Angelova A."/>
            <person name="Collura K."/>
            <person name="Wissotski M."/>
            <person name="Ashley E."/>
            <person name="Morrow D."/>
            <person name="Fernandes J."/>
            <person name="Walbot V."/>
            <person name="Yu Y."/>
        </authorList>
    </citation>
    <scope>NUCLEOTIDE SEQUENCE</scope>
    <source>
        <strain evidence="1">B73</strain>
    </source>
</reference>
<organism evidence="1">
    <name type="scientific">Zea mays</name>
    <name type="common">Maize</name>
    <dbReference type="NCBI Taxonomy" id="4577"/>
    <lineage>
        <taxon>Eukaryota</taxon>
        <taxon>Viridiplantae</taxon>
        <taxon>Streptophyta</taxon>
        <taxon>Embryophyta</taxon>
        <taxon>Tracheophyta</taxon>
        <taxon>Spermatophyta</taxon>
        <taxon>Magnoliopsida</taxon>
        <taxon>Liliopsida</taxon>
        <taxon>Poales</taxon>
        <taxon>Poaceae</taxon>
        <taxon>PACMAD clade</taxon>
        <taxon>Panicoideae</taxon>
        <taxon>Andropogonodae</taxon>
        <taxon>Andropogoneae</taxon>
        <taxon>Tripsacinae</taxon>
        <taxon>Zea</taxon>
    </lineage>
</organism>
<proteinExistence type="evidence at transcript level"/>